<keyword evidence="6" id="KW-1185">Reference proteome</keyword>
<keyword evidence="1" id="KW-0479">Metal-binding</keyword>
<name>A0A1L9SV30_9EURO</name>
<accession>A0A1L9SV30</accession>
<evidence type="ECO:0000256" key="1">
    <source>
        <dbReference type="ARBA" id="ARBA00022723"/>
    </source>
</evidence>
<keyword evidence="2" id="KW-0863">Zinc-finger</keyword>
<feature type="region of interest" description="Disordered" evidence="4">
    <location>
        <begin position="103"/>
        <end position="122"/>
    </location>
</feature>
<sequence length="311" mass="34758">MSRNPRSQTPYRPYEESSSSFATRPLALPTYPPLRAHGHEGYDFRRPVMATSVTPHAEEVIDLTNEPDTPPQHARPERRASRPSRPPRFGRNIITDLVDLEEDEHEAEGRQDTPINLDPPSPEDVQFVRANVRPPPPPPTRNRPFSARSSLRDFLRMRAPDFRGLAHLHPPPPLDMIWLGEEPRDGLDSAINLDLDVPFGLSFPPLVNNPPPRSTYKPPSPPPPGFTRNVKEEDVVVCPNCDAELGVGDEIKAQIWVAKPCGHVYCGECARNRSLSKAKKAVTKVKPFAKCQVEDCGKPVSAPKAMFQVYL</sequence>
<reference evidence="6" key="1">
    <citation type="journal article" date="2017" name="Genome Biol.">
        <title>Comparative genomics reveals high biological diversity and specific adaptations in the industrially and medically important fungal genus Aspergillus.</title>
        <authorList>
            <person name="de Vries R.P."/>
            <person name="Riley R."/>
            <person name="Wiebenga A."/>
            <person name="Aguilar-Osorio G."/>
            <person name="Amillis S."/>
            <person name="Uchima C.A."/>
            <person name="Anderluh G."/>
            <person name="Asadollahi M."/>
            <person name="Askin M."/>
            <person name="Barry K."/>
            <person name="Battaglia E."/>
            <person name="Bayram O."/>
            <person name="Benocci T."/>
            <person name="Braus-Stromeyer S.A."/>
            <person name="Caldana C."/>
            <person name="Canovas D."/>
            <person name="Cerqueira G.C."/>
            <person name="Chen F."/>
            <person name="Chen W."/>
            <person name="Choi C."/>
            <person name="Clum A."/>
            <person name="Dos Santos R.A."/>
            <person name="Damasio A.R."/>
            <person name="Diallinas G."/>
            <person name="Emri T."/>
            <person name="Fekete E."/>
            <person name="Flipphi M."/>
            <person name="Freyberg S."/>
            <person name="Gallo A."/>
            <person name="Gournas C."/>
            <person name="Habgood R."/>
            <person name="Hainaut M."/>
            <person name="Harispe M.L."/>
            <person name="Henrissat B."/>
            <person name="Hilden K.S."/>
            <person name="Hope R."/>
            <person name="Hossain A."/>
            <person name="Karabika E."/>
            <person name="Karaffa L."/>
            <person name="Karanyi Z."/>
            <person name="Krasevec N."/>
            <person name="Kuo A."/>
            <person name="Kusch H."/>
            <person name="LaButti K."/>
            <person name="Lagendijk E.L."/>
            <person name="Lapidus A."/>
            <person name="Levasseur A."/>
            <person name="Lindquist E."/>
            <person name="Lipzen A."/>
            <person name="Logrieco A.F."/>
            <person name="MacCabe A."/>
            <person name="Maekelae M.R."/>
            <person name="Malavazi I."/>
            <person name="Melin P."/>
            <person name="Meyer V."/>
            <person name="Mielnichuk N."/>
            <person name="Miskei M."/>
            <person name="Molnar A.P."/>
            <person name="Mule G."/>
            <person name="Ngan C.Y."/>
            <person name="Orejas M."/>
            <person name="Orosz E."/>
            <person name="Ouedraogo J.P."/>
            <person name="Overkamp K.M."/>
            <person name="Park H.-S."/>
            <person name="Perrone G."/>
            <person name="Piumi F."/>
            <person name="Punt P.J."/>
            <person name="Ram A.F."/>
            <person name="Ramon A."/>
            <person name="Rauscher S."/>
            <person name="Record E."/>
            <person name="Riano-Pachon D.M."/>
            <person name="Robert V."/>
            <person name="Roehrig J."/>
            <person name="Ruller R."/>
            <person name="Salamov A."/>
            <person name="Salih N.S."/>
            <person name="Samson R.A."/>
            <person name="Sandor E."/>
            <person name="Sanguinetti M."/>
            <person name="Schuetze T."/>
            <person name="Sepcic K."/>
            <person name="Shelest E."/>
            <person name="Sherlock G."/>
            <person name="Sophianopoulou V."/>
            <person name="Squina F.M."/>
            <person name="Sun H."/>
            <person name="Susca A."/>
            <person name="Todd R.B."/>
            <person name="Tsang A."/>
            <person name="Unkles S.E."/>
            <person name="van de Wiele N."/>
            <person name="van Rossen-Uffink D."/>
            <person name="Oliveira J.V."/>
            <person name="Vesth T.C."/>
            <person name="Visser J."/>
            <person name="Yu J.-H."/>
            <person name="Zhou M."/>
            <person name="Andersen M.R."/>
            <person name="Archer D.B."/>
            <person name="Baker S.E."/>
            <person name="Benoit I."/>
            <person name="Brakhage A.A."/>
            <person name="Braus G.H."/>
            <person name="Fischer R."/>
            <person name="Frisvad J.C."/>
            <person name="Goldman G.H."/>
            <person name="Houbraken J."/>
            <person name="Oakley B."/>
            <person name="Pocsi I."/>
            <person name="Scazzocchio C."/>
            <person name="Seiboth B."/>
            <person name="vanKuyk P.A."/>
            <person name="Wortman J."/>
            <person name="Dyer P.S."/>
            <person name="Grigoriev I.V."/>
        </authorList>
    </citation>
    <scope>NUCLEOTIDE SEQUENCE [LARGE SCALE GENOMIC DNA]</scope>
    <source>
        <strain evidence="6">CBS 506.65</strain>
    </source>
</reference>
<evidence type="ECO:0000256" key="4">
    <source>
        <dbReference type="SAM" id="MobiDB-lite"/>
    </source>
</evidence>
<evidence type="ECO:0008006" key="7">
    <source>
        <dbReference type="Google" id="ProtNLM"/>
    </source>
</evidence>
<dbReference type="OrthoDB" id="2398441at2759"/>
<feature type="compositionally biased region" description="Polar residues" evidence="4">
    <location>
        <begin position="1"/>
        <end position="22"/>
    </location>
</feature>
<feature type="region of interest" description="Disordered" evidence="4">
    <location>
        <begin position="53"/>
        <end position="92"/>
    </location>
</feature>
<dbReference type="GO" id="GO:0008270">
    <property type="term" value="F:zinc ion binding"/>
    <property type="evidence" value="ECO:0007669"/>
    <property type="project" value="UniProtKB-KW"/>
</dbReference>
<dbReference type="PROSITE" id="PS00518">
    <property type="entry name" value="ZF_RING_1"/>
    <property type="match status" value="1"/>
</dbReference>
<evidence type="ECO:0000313" key="5">
    <source>
        <dbReference type="EMBL" id="OJJ51080.1"/>
    </source>
</evidence>
<dbReference type="GO" id="GO:0004842">
    <property type="term" value="F:ubiquitin-protein transferase activity"/>
    <property type="evidence" value="ECO:0007669"/>
    <property type="project" value="TreeGrafter"/>
</dbReference>
<evidence type="ECO:0000256" key="2">
    <source>
        <dbReference type="ARBA" id="ARBA00022771"/>
    </source>
</evidence>
<dbReference type="EMBL" id="KV878336">
    <property type="protein sequence ID" value="OJJ51080.1"/>
    <property type="molecule type" value="Genomic_DNA"/>
</dbReference>
<gene>
    <name evidence="5" type="ORF">ASPZODRAFT_148441</name>
</gene>
<dbReference type="PANTHER" id="PTHR28042:SF1">
    <property type="entry name" value="E3 UBIQUITIN-PROTEIN LIGASE COMPLEX SLX5-SLX8 SUBUNIT SLX5"/>
    <property type="match status" value="1"/>
</dbReference>
<dbReference type="InterPro" id="IPR038886">
    <property type="entry name" value="E3_SLX5/Rfp1"/>
</dbReference>
<dbReference type="InterPro" id="IPR017907">
    <property type="entry name" value="Znf_RING_CS"/>
</dbReference>
<proteinExistence type="predicted"/>
<dbReference type="AlphaFoldDB" id="A0A1L9SV30"/>
<dbReference type="PANTHER" id="PTHR28042">
    <property type="entry name" value="E3 UBIQUITIN-PROTEIN LIGASE COMPLEX SLX5-SLX8 SUBUNIT SLX5"/>
    <property type="match status" value="1"/>
</dbReference>
<evidence type="ECO:0000256" key="3">
    <source>
        <dbReference type="ARBA" id="ARBA00022833"/>
    </source>
</evidence>
<evidence type="ECO:0000313" key="6">
    <source>
        <dbReference type="Proteomes" id="UP000184188"/>
    </source>
</evidence>
<dbReference type="GeneID" id="34611838"/>
<dbReference type="VEuPathDB" id="FungiDB:ASPZODRAFT_148441"/>
<keyword evidence="3" id="KW-0862">Zinc</keyword>
<protein>
    <recommendedName>
        <fullName evidence="7">RING-type domain-containing protein</fullName>
    </recommendedName>
</protein>
<dbReference type="RefSeq" id="XP_022585590.1">
    <property type="nucleotide sequence ID" value="XM_022725373.1"/>
</dbReference>
<dbReference type="GO" id="GO:0033768">
    <property type="term" value="C:SUMO-targeted ubiquitin ligase complex"/>
    <property type="evidence" value="ECO:0007669"/>
    <property type="project" value="TreeGrafter"/>
</dbReference>
<dbReference type="Proteomes" id="UP000184188">
    <property type="component" value="Unassembled WGS sequence"/>
</dbReference>
<feature type="region of interest" description="Disordered" evidence="4">
    <location>
        <begin position="1"/>
        <end position="40"/>
    </location>
</feature>
<organism evidence="5 6">
    <name type="scientific">Penicilliopsis zonata CBS 506.65</name>
    <dbReference type="NCBI Taxonomy" id="1073090"/>
    <lineage>
        <taxon>Eukaryota</taxon>
        <taxon>Fungi</taxon>
        <taxon>Dikarya</taxon>
        <taxon>Ascomycota</taxon>
        <taxon>Pezizomycotina</taxon>
        <taxon>Eurotiomycetes</taxon>
        <taxon>Eurotiomycetidae</taxon>
        <taxon>Eurotiales</taxon>
        <taxon>Aspergillaceae</taxon>
        <taxon>Penicilliopsis</taxon>
    </lineage>
</organism>